<protein>
    <submittedName>
        <fullName evidence="3">Capsule assembly protein Wzi</fullName>
    </submittedName>
</protein>
<feature type="chain" id="PRO_5011573247" evidence="2">
    <location>
        <begin position="23"/>
        <end position="650"/>
    </location>
</feature>
<reference evidence="3 4" key="1">
    <citation type="submission" date="2016-10" db="EMBL/GenBank/DDBJ databases">
        <authorList>
            <person name="de Groot N.N."/>
        </authorList>
    </citation>
    <scope>NUCLEOTIDE SEQUENCE [LARGE SCALE GENOMIC DNA]</scope>
    <source>
        <strain evidence="3 4">DSM 21001</strain>
    </source>
</reference>
<dbReference type="InterPro" id="IPR038636">
    <property type="entry name" value="Wzi_sf"/>
</dbReference>
<gene>
    <name evidence="3" type="ORF">SAMN05421771_2628</name>
</gene>
<dbReference type="STRING" id="474950.SAMN05421771_2628"/>
<dbReference type="AlphaFoldDB" id="A0A1I6MH42"/>
<dbReference type="RefSeq" id="WP_245781860.1">
    <property type="nucleotide sequence ID" value="NZ_FOZL01000001.1"/>
</dbReference>
<proteinExistence type="predicted"/>
<dbReference type="InterPro" id="IPR026950">
    <property type="entry name" value="Caps_assemb_Wzi"/>
</dbReference>
<feature type="signal peptide" evidence="2">
    <location>
        <begin position="1"/>
        <end position="22"/>
    </location>
</feature>
<evidence type="ECO:0000313" key="3">
    <source>
        <dbReference type="EMBL" id="SFS14979.1"/>
    </source>
</evidence>
<dbReference type="Gene3D" id="2.40.160.130">
    <property type="entry name" value="Capsule assembly protein Wzi"/>
    <property type="match status" value="1"/>
</dbReference>
<keyword evidence="2" id="KW-0732">Signal</keyword>
<sequence>MRKGFFLTWAGLAVCGFYPALAQTTPAQEPAKTPAPSVAVPSTTPASDLPSLPGYEMQKGKPNDPMPQDPPAKTVPPPQPPPNLTPSVEPTPFSAYVPYGVPDEYLPKGDPDLSDTNGSAYIPLDSWVYPALERLYGMGFIDTMYLSLRPYTRRSVMHMLRYSGESIMQSDNEQAQDILAQLLAELSAEKPANLTDRGLVFGVHQVYDRAMYINGQTLRDSYHLGQTISNDYGRPYEPGFNNIAGASYLAELGRFSFYARAEYQHAPSSANGYQQPLVDTLNYIDQMPTPVPGRANATIPAGTIAAANPFRIVEAALSFHLLSHEFSIGKSDAWLGPAHGAAFAWTNNAENIYSFRINRVEPLRIPLLSRVLGPVRYDFFYGSLKGHTAPNSPYVHSEQFSFSPTVNFQFGFQRTIIFGGAGHSPVTVSKFFKSFFDFADTTAEEKYSRDDPGARFTTFTASYRLPFVRKYATFYVDSMSHDDVTPISAPRRADIRTGLYLSQIPGLRRLDIRAEGVLTDPRVSRSQGGQFAYFETIQKQGYTNKGYIMGDWIGREAKGGQAWFTYHLAPNEYVELQYLRKKNAKDFIYQGTTQDQVKITAVKRFARKYELNAWVQYEKWEAPIYMPGKQSDTTAAVQFSYYPRLHTNDR</sequence>
<name>A0A1I6MH42_9BACT</name>
<evidence type="ECO:0000256" key="1">
    <source>
        <dbReference type="SAM" id="MobiDB-lite"/>
    </source>
</evidence>
<dbReference type="Pfam" id="PF14052">
    <property type="entry name" value="Caps_assemb_Wzi"/>
    <property type="match status" value="1"/>
</dbReference>
<feature type="region of interest" description="Disordered" evidence="1">
    <location>
        <begin position="27"/>
        <end position="89"/>
    </location>
</feature>
<keyword evidence="4" id="KW-1185">Reference proteome</keyword>
<evidence type="ECO:0000313" key="4">
    <source>
        <dbReference type="Proteomes" id="UP000199024"/>
    </source>
</evidence>
<evidence type="ECO:0000256" key="2">
    <source>
        <dbReference type="SAM" id="SignalP"/>
    </source>
</evidence>
<organism evidence="3 4">
    <name type="scientific">Granulicella pectinivorans</name>
    <dbReference type="NCBI Taxonomy" id="474950"/>
    <lineage>
        <taxon>Bacteria</taxon>
        <taxon>Pseudomonadati</taxon>
        <taxon>Acidobacteriota</taxon>
        <taxon>Terriglobia</taxon>
        <taxon>Terriglobales</taxon>
        <taxon>Acidobacteriaceae</taxon>
        <taxon>Granulicella</taxon>
    </lineage>
</organism>
<feature type="compositionally biased region" description="Pro residues" evidence="1">
    <location>
        <begin position="64"/>
        <end position="84"/>
    </location>
</feature>
<dbReference type="EMBL" id="FOZL01000001">
    <property type="protein sequence ID" value="SFS14979.1"/>
    <property type="molecule type" value="Genomic_DNA"/>
</dbReference>
<accession>A0A1I6MH42</accession>
<dbReference type="Proteomes" id="UP000199024">
    <property type="component" value="Unassembled WGS sequence"/>
</dbReference>